<dbReference type="STRING" id="428990.SAMN06295987_109101"/>
<dbReference type="AlphaFoldDB" id="A0A1U6IME2"/>
<evidence type="ECO:0000313" key="1">
    <source>
        <dbReference type="EMBL" id="SLK09191.1"/>
    </source>
</evidence>
<dbReference type="Proteomes" id="UP000190989">
    <property type="component" value="Unassembled WGS sequence"/>
</dbReference>
<keyword evidence="2" id="KW-1185">Reference proteome</keyword>
<name>A0A1U6IME2_9SPHN</name>
<dbReference type="EMBL" id="FVZE01000009">
    <property type="protein sequence ID" value="SLK09191.1"/>
    <property type="molecule type" value="Genomic_DNA"/>
</dbReference>
<evidence type="ECO:0008006" key="3">
    <source>
        <dbReference type="Google" id="ProtNLM"/>
    </source>
</evidence>
<reference evidence="2" key="1">
    <citation type="submission" date="2017-02" db="EMBL/GenBank/DDBJ databases">
        <authorList>
            <person name="Varghese N."/>
            <person name="Submissions S."/>
        </authorList>
    </citation>
    <scope>NUCLEOTIDE SEQUENCE [LARGE SCALE GENOMIC DNA]</scope>
    <source>
        <strain evidence="2">SM117</strain>
    </source>
</reference>
<evidence type="ECO:0000313" key="2">
    <source>
        <dbReference type="Proteomes" id="UP000190989"/>
    </source>
</evidence>
<proteinExistence type="predicted"/>
<accession>A0A1U6IME2</accession>
<organism evidence="1 2">
    <name type="scientific">Novosphingobium mathurense</name>
    <dbReference type="NCBI Taxonomy" id="428990"/>
    <lineage>
        <taxon>Bacteria</taxon>
        <taxon>Pseudomonadati</taxon>
        <taxon>Pseudomonadota</taxon>
        <taxon>Alphaproteobacteria</taxon>
        <taxon>Sphingomonadales</taxon>
        <taxon>Sphingomonadaceae</taxon>
        <taxon>Novosphingobium</taxon>
    </lineage>
</organism>
<sequence>MNRTSVNQQIGVRMPADLVALVDRVAHLKNCDRPQAIREIIAFGAPLLIEGRGVNLSRVLFTLEILVEDCIKRTLTGGQDDLTTLLKSAQRNVEQHHV</sequence>
<gene>
    <name evidence="1" type="ORF">SAMN06295987_109101</name>
</gene>
<protein>
    <recommendedName>
        <fullName evidence="3">Ribbon-helix-helix protein, copG family</fullName>
    </recommendedName>
</protein>